<feature type="compositionally biased region" description="Polar residues" evidence="1">
    <location>
        <begin position="14"/>
        <end position="29"/>
    </location>
</feature>
<feature type="compositionally biased region" description="Polar residues" evidence="1">
    <location>
        <begin position="219"/>
        <end position="236"/>
    </location>
</feature>
<accession>A0A3A2ZDC2</accession>
<evidence type="ECO:0000313" key="3">
    <source>
        <dbReference type="Proteomes" id="UP000266188"/>
    </source>
</evidence>
<feature type="compositionally biased region" description="Acidic residues" evidence="1">
    <location>
        <begin position="309"/>
        <end position="326"/>
    </location>
</feature>
<dbReference type="AlphaFoldDB" id="A0A3A2ZDC2"/>
<proteinExistence type="predicted"/>
<reference evidence="3" key="1">
    <citation type="submission" date="2017-02" db="EMBL/GenBank/DDBJ databases">
        <authorList>
            <person name="Tafer H."/>
            <person name="Lopandic K."/>
        </authorList>
    </citation>
    <scope>NUCLEOTIDE SEQUENCE [LARGE SCALE GENOMIC DNA]</scope>
    <source>
        <strain evidence="3">CBS 366.77</strain>
    </source>
</reference>
<evidence type="ECO:0000256" key="1">
    <source>
        <dbReference type="SAM" id="MobiDB-lite"/>
    </source>
</evidence>
<keyword evidence="3" id="KW-1185">Reference proteome</keyword>
<evidence type="ECO:0000313" key="2">
    <source>
        <dbReference type="EMBL" id="RJE21149.1"/>
    </source>
</evidence>
<dbReference type="EMBL" id="MVGC01000249">
    <property type="protein sequence ID" value="RJE21149.1"/>
    <property type="molecule type" value="Genomic_DNA"/>
</dbReference>
<feature type="compositionally biased region" description="Low complexity" evidence="1">
    <location>
        <begin position="239"/>
        <end position="258"/>
    </location>
</feature>
<feature type="compositionally biased region" description="Basic and acidic residues" evidence="1">
    <location>
        <begin position="35"/>
        <end position="49"/>
    </location>
</feature>
<protein>
    <submittedName>
        <fullName evidence="2">Uncharacterized protein</fullName>
    </submittedName>
</protein>
<feature type="compositionally biased region" description="Basic and acidic residues" evidence="1">
    <location>
        <begin position="366"/>
        <end position="381"/>
    </location>
</feature>
<feature type="compositionally biased region" description="Basic and acidic residues" evidence="1">
    <location>
        <begin position="204"/>
        <end position="215"/>
    </location>
</feature>
<organism evidence="2 3">
    <name type="scientific">Aspergillus sclerotialis</name>
    <dbReference type="NCBI Taxonomy" id="2070753"/>
    <lineage>
        <taxon>Eukaryota</taxon>
        <taxon>Fungi</taxon>
        <taxon>Dikarya</taxon>
        <taxon>Ascomycota</taxon>
        <taxon>Pezizomycotina</taxon>
        <taxon>Eurotiomycetes</taxon>
        <taxon>Eurotiomycetidae</taxon>
        <taxon>Eurotiales</taxon>
        <taxon>Aspergillaceae</taxon>
        <taxon>Aspergillus</taxon>
        <taxon>Aspergillus subgen. Polypaecilum</taxon>
    </lineage>
</organism>
<feature type="compositionally biased region" description="Basic and acidic residues" evidence="1">
    <location>
        <begin position="405"/>
        <end position="414"/>
    </location>
</feature>
<feature type="region of interest" description="Disordered" evidence="1">
    <location>
        <begin position="1"/>
        <end position="445"/>
    </location>
</feature>
<dbReference type="Proteomes" id="UP000266188">
    <property type="component" value="Unassembled WGS sequence"/>
</dbReference>
<name>A0A3A2ZDC2_9EURO</name>
<feature type="compositionally biased region" description="Acidic residues" evidence="1">
    <location>
        <begin position="145"/>
        <end position="164"/>
    </location>
</feature>
<comment type="caution">
    <text evidence="2">The sequence shown here is derived from an EMBL/GenBank/DDBJ whole genome shotgun (WGS) entry which is preliminary data.</text>
</comment>
<sequence>MPRPAVRRNHLSKDTSTSSKEISTHNDITASKPASGEKGDTLRYQDRALKLGVTEQARNRSPILRSQERAIGSSPAEDHLTTDSCPRTRARGYSSSLSLGGRKGDMSSKIPGTPGFENSILSNFRRRPRKPSILQMMQAEGGFSDLDDDDNDDFLDGLSPEDERESSFRDSTVPLYQRIAEAKTSSWGPQAPQLSPDIVQSTQHDWEAPDNRDSEESAALNSPQLPENAEESSQTMVAPLSSSPISSSSHTVSVLGTGQLDSAGAVHTKRPVATNKVAVPLTTESLQGTLLPKRRQRRRKHKTTTDFEVPSDEDYDYADGPDDDELSYLPLKPLNLQRKQRPKSNALTGANAKPRPSINQKKRDKARVVETRGRGYKDATSRRGATTKLSKLPRETRTYSSYGLGREDTGKENRGVTVPAGSSLSVDSDASVRDSSARNPAPTPCFTSEELKFQAMKFAEVDKWEMEFEDVIISGSQASSSG</sequence>
<dbReference type="STRING" id="2070753.A0A3A2ZDC2"/>
<feature type="compositionally biased region" description="Basic residues" evidence="1">
    <location>
        <begin position="292"/>
        <end position="302"/>
    </location>
</feature>
<dbReference type="OrthoDB" id="5423493at2759"/>
<gene>
    <name evidence="2" type="ORF">PHISCL_06524</name>
</gene>
<feature type="compositionally biased region" description="Basic residues" evidence="1">
    <location>
        <begin position="1"/>
        <end position="10"/>
    </location>
</feature>